<dbReference type="PROSITE" id="PS00061">
    <property type="entry name" value="ADH_SHORT"/>
    <property type="match status" value="1"/>
</dbReference>
<comment type="caution">
    <text evidence="3">The sequence shown here is derived from an EMBL/GenBank/DDBJ whole genome shotgun (WGS) entry which is preliminary data.</text>
</comment>
<dbReference type="SMART" id="SM00822">
    <property type="entry name" value="PKS_KR"/>
    <property type="match status" value="1"/>
</dbReference>
<protein>
    <submittedName>
        <fullName evidence="3">SDR family oxidoreductase</fullName>
    </submittedName>
</protein>
<organism evidence="3 4">
    <name type="scientific">Candidatus Fimiplasma intestinipullorum</name>
    <dbReference type="NCBI Taxonomy" id="2840825"/>
    <lineage>
        <taxon>Bacteria</taxon>
        <taxon>Bacillati</taxon>
        <taxon>Bacillota</taxon>
        <taxon>Clostridia</taxon>
        <taxon>Eubacteriales</taxon>
        <taxon>Candidatus Fimiplasma</taxon>
    </lineage>
</organism>
<sequence length="242" mass="26647">MRHILITGGAHGIGLEMAKSRLALGDHVTILDLDITIGEQYQHPRLLLIQADVRNEEEVTKAIEKAVTCFGALDIVIHGACVCAYACMESMTSKQVSAIWQTNYLGAWILVKAASHYMSKDGRIWLFSSGVGITGLAGVSAYASSKGAIEALAKCLRLEYPFQIGIIHPPLTRTQAASCFPIPDAFKKEASEVGQKLARRLEKKGFLLTMDWKQTVMMQICYLFPLQMGKWLTSLTNRALSD</sequence>
<dbReference type="InterPro" id="IPR002347">
    <property type="entry name" value="SDR_fam"/>
</dbReference>
<dbReference type="GO" id="GO:0030148">
    <property type="term" value="P:sphingolipid biosynthetic process"/>
    <property type="evidence" value="ECO:0007669"/>
    <property type="project" value="TreeGrafter"/>
</dbReference>
<dbReference type="Gene3D" id="3.40.50.720">
    <property type="entry name" value="NAD(P)-binding Rossmann-like Domain"/>
    <property type="match status" value="1"/>
</dbReference>
<dbReference type="SUPFAM" id="SSF51735">
    <property type="entry name" value="NAD(P)-binding Rossmann-fold domains"/>
    <property type="match status" value="1"/>
</dbReference>
<evidence type="ECO:0000313" key="3">
    <source>
        <dbReference type="EMBL" id="HIU14793.1"/>
    </source>
</evidence>
<dbReference type="AlphaFoldDB" id="A0A9D1HQR9"/>
<dbReference type="InterPro" id="IPR020904">
    <property type="entry name" value="Sc_DH/Rdtase_CS"/>
</dbReference>
<reference evidence="3" key="1">
    <citation type="submission" date="2020-10" db="EMBL/GenBank/DDBJ databases">
        <authorList>
            <person name="Gilroy R."/>
        </authorList>
    </citation>
    <scope>NUCLEOTIDE SEQUENCE</scope>
    <source>
        <strain evidence="3">CHK195-11698</strain>
    </source>
</reference>
<dbReference type="PRINTS" id="PR00081">
    <property type="entry name" value="GDHRDH"/>
</dbReference>
<gene>
    <name evidence="3" type="ORF">IAD15_12140</name>
</gene>
<accession>A0A9D1HQR9</accession>
<name>A0A9D1HQR9_9FIRM</name>
<dbReference type="InterPro" id="IPR036291">
    <property type="entry name" value="NAD(P)-bd_dom_sf"/>
</dbReference>
<dbReference type="GO" id="GO:0016020">
    <property type="term" value="C:membrane"/>
    <property type="evidence" value="ECO:0007669"/>
    <property type="project" value="GOC"/>
</dbReference>
<proteinExistence type="inferred from homology"/>
<dbReference type="GO" id="GO:0006666">
    <property type="term" value="P:3-keto-sphinganine metabolic process"/>
    <property type="evidence" value="ECO:0007669"/>
    <property type="project" value="TreeGrafter"/>
</dbReference>
<dbReference type="PANTHER" id="PTHR43550">
    <property type="entry name" value="3-KETODIHYDROSPHINGOSINE REDUCTASE"/>
    <property type="match status" value="1"/>
</dbReference>
<feature type="domain" description="Ketoreductase" evidence="2">
    <location>
        <begin position="2"/>
        <end position="170"/>
    </location>
</feature>
<dbReference type="Proteomes" id="UP000824175">
    <property type="component" value="Unassembled WGS sequence"/>
</dbReference>
<evidence type="ECO:0000313" key="4">
    <source>
        <dbReference type="Proteomes" id="UP000824175"/>
    </source>
</evidence>
<comment type="similarity">
    <text evidence="1">Belongs to the short-chain dehydrogenases/reductases (SDR) family.</text>
</comment>
<evidence type="ECO:0000256" key="1">
    <source>
        <dbReference type="ARBA" id="ARBA00006484"/>
    </source>
</evidence>
<dbReference type="GO" id="GO:0047560">
    <property type="term" value="F:3-dehydrosphinganine reductase activity"/>
    <property type="evidence" value="ECO:0007669"/>
    <property type="project" value="TreeGrafter"/>
</dbReference>
<evidence type="ECO:0000259" key="2">
    <source>
        <dbReference type="SMART" id="SM00822"/>
    </source>
</evidence>
<dbReference type="PANTHER" id="PTHR43550:SF3">
    <property type="entry name" value="3-KETODIHYDROSPHINGOSINE REDUCTASE"/>
    <property type="match status" value="1"/>
</dbReference>
<dbReference type="EMBL" id="DVMJ01000114">
    <property type="protein sequence ID" value="HIU14793.1"/>
    <property type="molecule type" value="Genomic_DNA"/>
</dbReference>
<dbReference type="InterPro" id="IPR057326">
    <property type="entry name" value="KR_dom"/>
</dbReference>
<dbReference type="CDD" id="cd05233">
    <property type="entry name" value="SDR_c"/>
    <property type="match status" value="1"/>
</dbReference>
<reference evidence="3" key="2">
    <citation type="journal article" date="2021" name="PeerJ">
        <title>Extensive microbial diversity within the chicken gut microbiome revealed by metagenomics and culture.</title>
        <authorList>
            <person name="Gilroy R."/>
            <person name="Ravi A."/>
            <person name="Getino M."/>
            <person name="Pursley I."/>
            <person name="Horton D.L."/>
            <person name="Alikhan N.F."/>
            <person name="Baker D."/>
            <person name="Gharbi K."/>
            <person name="Hall N."/>
            <person name="Watson M."/>
            <person name="Adriaenssens E.M."/>
            <person name="Foster-Nyarko E."/>
            <person name="Jarju S."/>
            <person name="Secka A."/>
            <person name="Antonio M."/>
            <person name="Oren A."/>
            <person name="Chaudhuri R.R."/>
            <person name="La Ragione R."/>
            <person name="Hildebrand F."/>
            <person name="Pallen M.J."/>
        </authorList>
    </citation>
    <scope>NUCLEOTIDE SEQUENCE</scope>
    <source>
        <strain evidence="3">CHK195-11698</strain>
    </source>
</reference>
<dbReference type="Pfam" id="PF00106">
    <property type="entry name" value="adh_short"/>
    <property type="match status" value="1"/>
</dbReference>